<feature type="domain" description="Amidase" evidence="9">
    <location>
        <begin position="23"/>
        <end position="465"/>
    </location>
</feature>
<dbReference type="InterPro" id="IPR020556">
    <property type="entry name" value="Amidase_CS"/>
</dbReference>
<keyword evidence="11" id="KW-1185">Reference proteome</keyword>
<feature type="active site" description="Acyl-ester intermediate" evidence="8">
    <location>
        <position position="176"/>
    </location>
</feature>
<feature type="active site" description="Charge relay system" evidence="8">
    <location>
        <position position="77"/>
    </location>
</feature>
<dbReference type="Pfam" id="PF01425">
    <property type="entry name" value="Amidase"/>
    <property type="match status" value="1"/>
</dbReference>
<comment type="catalytic activity">
    <reaction evidence="7 8">
        <text>L-glutamyl-tRNA(Gln) + L-glutamine + ATP + H2O = L-glutaminyl-tRNA(Gln) + L-glutamate + ADP + phosphate + H(+)</text>
        <dbReference type="Rhea" id="RHEA:17521"/>
        <dbReference type="Rhea" id="RHEA-COMP:9681"/>
        <dbReference type="Rhea" id="RHEA-COMP:9684"/>
        <dbReference type="ChEBI" id="CHEBI:15377"/>
        <dbReference type="ChEBI" id="CHEBI:15378"/>
        <dbReference type="ChEBI" id="CHEBI:29985"/>
        <dbReference type="ChEBI" id="CHEBI:30616"/>
        <dbReference type="ChEBI" id="CHEBI:43474"/>
        <dbReference type="ChEBI" id="CHEBI:58359"/>
        <dbReference type="ChEBI" id="CHEBI:78520"/>
        <dbReference type="ChEBI" id="CHEBI:78521"/>
        <dbReference type="ChEBI" id="CHEBI:456216"/>
        <dbReference type="EC" id="6.3.5.7"/>
    </reaction>
</comment>
<keyword evidence="2 8" id="KW-0436">Ligase</keyword>
<comment type="function">
    <text evidence="6 8">Allows the formation of correctly charged Gln-tRNA(Gln) through the transamidation of misacylated Glu-tRNA(Gln) in organisms which lack glutaminyl-tRNA synthetase. The reaction takes place in the presence of glutamine and ATP through an activated gamma-phospho-Glu-tRNA(Gln).</text>
</comment>
<organism evidence="10 11">
    <name type="scientific">Fusibacter paucivorans</name>
    <dbReference type="NCBI Taxonomy" id="76009"/>
    <lineage>
        <taxon>Bacteria</taxon>
        <taxon>Bacillati</taxon>
        <taxon>Bacillota</taxon>
        <taxon>Clostridia</taxon>
        <taxon>Eubacteriales</taxon>
        <taxon>Eubacteriales Family XII. Incertae Sedis</taxon>
        <taxon>Fusibacter</taxon>
    </lineage>
</organism>
<dbReference type="InterPro" id="IPR000120">
    <property type="entry name" value="Amidase"/>
</dbReference>
<evidence type="ECO:0000256" key="4">
    <source>
        <dbReference type="ARBA" id="ARBA00022840"/>
    </source>
</evidence>
<evidence type="ECO:0000256" key="2">
    <source>
        <dbReference type="ARBA" id="ARBA00022598"/>
    </source>
</evidence>
<dbReference type="RefSeq" id="WP_213235520.1">
    <property type="nucleotide sequence ID" value="NZ_JAHBCL010000004.1"/>
</dbReference>
<evidence type="ECO:0000256" key="5">
    <source>
        <dbReference type="ARBA" id="ARBA00022917"/>
    </source>
</evidence>
<evidence type="ECO:0000256" key="3">
    <source>
        <dbReference type="ARBA" id="ARBA00022741"/>
    </source>
</evidence>
<evidence type="ECO:0000256" key="6">
    <source>
        <dbReference type="ARBA" id="ARBA00025295"/>
    </source>
</evidence>
<dbReference type="Proteomes" id="UP000746471">
    <property type="component" value="Unassembled WGS sequence"/>
</dbReference>
<dbReference type="SUPFAM" id="SSF75304">
    <property type="entry name" value="Amidase signature (AS) enzymes"/>
    <property type="match status" value="1"/>
</dbReference>
<dbReference type="EMBL" id="JAHBCL010000004">
    <property type="protein sequence ID" value="MBS7525736.1"/>
    <property type="molecule type" value="Genomic_DNA"/>
</dbReference>
<reference evidence="10 11" key="1">
    <citation type="submission" date="2021-05" db="EMBL/GenBank/DDBJ databases">
        <title>Fusibacter ferrireducens sp. nov., an anaerobic, sulfur- and Fe-reducing bacterium isolated from the mangrove sediment.</title>
        <authorList>
            <person name="Qiu D."/>
        </authorList>
    </citation>
    <scope>NUCLEOTIDE SEQUENCE [LARGE SCALE GENOMIC DNA]</scope>
    <source>
        <strain evidence="10 11">DSM 12116</strain>
    </source>
</reference>
<keyword evidence="3 8" id="KW-0547">Nucleotide-binding</keyword>
<dbReference type="NCBIfam" id="TIGR00132">
    <property type="entry name" value="gatA"/>
    <property type="match status" value="1"/>
</dbReference>
<evidence type="ECO:0000256" key="7">
    <source>
        <dbReference type="ARBA" id="ARBA00047407"/>
    </source>
</evidence>
<keyword evidence="5 8" id="KW-0648">Protein biosynthesis</keyword>
<proteinExistence type="inferred from homology"/>
<name>A0ABS5PMB8_9FIRM</name>
<dbReference type="HAMAP" id="MF_00120">
    <property type="entry name" value="GatA"/>
    <property type="match status" value="1"/>
</dbReference>
<dbReference type="InterPro" id="IPR004412">
    <property type="entry name" value="GatA"/>
</dbReference>
<evidence type="ECO:0000259" key="9">
    <source>
        <dbReference type="Pfam" id="PF01425"/>
    </source>
</evidence>
<evidence type="ECO:0000313" key="11">
    <source>
        <dbReference type="Proteomes" id="UP000746471"/>
    </source>
</evidence>
<evidence type="ECO:0000256" key="8">
    <source>
        <dbReference type="HAMAP-Rule" id="MF_00120"/>
    </source>
</evidence>
<comment type="similarity">
    <text evidence="1 8">Belongs to the amidase family. GatA subfamily.</text>
</comment>
<comment type="subunit">
    <text evidence="8">Heterotrimer of A, B and C subunits.</text>
</comment>
<accession>A0ABS5PMB8</accession>
<keyword evidence="4 8" id="KW-0067">ATP-binding</keyword>
<sequence length="480" mass="52124">MLKLTIKEAMGQLSTGDLTSEMLVKSYLDNIEKRDGDVQAYLYLNAEAAIEKAKVIDAKRAANEPLGALAGIPMAIKDNMCTVDMPTTCASRILEGYYSPYNATVVEKLYGADAVILGKLNMDEFAMGSTTENSYYQKTHNPYDLERVPGGSSGGSAAAVSAGEAMFTLGSDTGGSIRQPASFCGVTGLKPTYGAISRFGLIAFASSLDQIGPIARTAEDIACVLPTLMGHDSKDSTSAVFDVENYMKHLNQDVRGMKIAIPEAYFGDGLNDEVRKVVLEAAETFKAMGAKVEHVNMTNVAYALPAYYLISSAEASSNLARFDGVQYGYRHEDFETLEELYMKSRSYGFGKEVKRRILLGTYALSSGYYDAYYKKALQARTLIKRDFDKVFEQYDLVLTPVAPTTAYKIGEKSSDPLEMYMGDIYTVPVNIAGLPAISLNAGFDQQGLPVGMQLIGKTFSEATLLRAADAYEKAIKGGQK</sequence>
<protein>
    <recommendedName>
        <fullName evidence="8">Glutamyl-tRNA(Gln) amidotransferase subunit A</fullName>
        <shortName evidence="8">Glu-ADT subunit A</shortName>
        <ecNumber evidence="8">6.3.5.7</ecNumber>
    </recommendedName>
</protein>
<gene>
    <name evidence="8 10" type="primary">gatA</name>
    <name evidence="10" type="ORF">KHM83_03490</name>
</gene>
<dbReference type="PANTHER" id="PTHR11895">
    <property type="entry name" value="TRANSAMIDASE"/>
    <property type="match status" value="1"/>
</dbReference>
<dbReference type="InterPro" id="IPR023631">
    <property type="entry name" value="Amidase_dom"/>
</dbReference>
<evidence type="ECO:0000256" key="1">
    <source>
        <dbReference type="ARBA" id="ARBA00008069"/>
    </source>
</evidence>
<dbReference type="EC" id="6.3.5.7" evidence="8"/>
<evidence type="ECO:0000313" key="10">
    <source>
        <dbReference type="EMBL" id="MBS7525736.1"/>
    </source>
</evidence>
<dbReference type="Gene3D" id="3.90.1300.10">
    <property type="entry name" value="Amidase signature (AS) domain"/>
    <property type="match status" value="1"/>
</dbReference>
<dbReference type="InterPro" id="IPR036928">
    <property type="entry name" value="AS_sf"/>
</dbReference>
<comment type="caution">
    <text evidence="10">The sequence shown here is derived from an EMBL/GenBank/DDBJ whole genome shotgun (WGS) entry which is preliminary data.</text>
</comment>
<dbReference type="PANTHER" id="PTHR11895:SF151">
    <property type="entry name" value="GLUTAMYL-TRNA(GLN) AMIDOTRANSFERASE SUBUNIT A"/>
    <property type="match status" value="1"/>
</dbReference>
<feature type="active site" description="Charge relay system" evidence="8">
    <location>
        <position position="152"/>
    </location>
</feature>
<dbReference type="PROSITE" id="PS00571">
    <property type="entry name" value="AMIDASES"/>
    <property type="match status" value="1"/>
</dbReference>